<dbReference type="EMBL" id="JAEVFJ010000025">
    <property type="protein sequence ID" value="KAH8094728.1"/>
    <property type="molecule type" value="Genomic_DNA"/>
</dbReference>
<reference evidence="5" key="1">
    <citation type="journal article" date="2021" name="New Phytol.">
        <title>Evolutionary innovations through gain and loss of genes in the ectomycorrhizal Boletales.</title>
        <authorList>
            <person name="Wu G."/>
            <person name="Miyauchi S."/>
            <person name="Morin E."/>
            <person name="Kuo A."/>
            <person name="Drula E."/>
            <person name="Varga T."/>
            <person name="Kohler A."/>
            <person name="Feng B."/>
            <person name="Cao Y."/>
            <person name="Lipzen A."/>
            <person name="Daum C."/>
            <person name="Hundley H."/>
            <person name="Pangilinan J."/>
            <person name="Johnson J."/>
            <person name="Barry K."/>
            <person name="LaButti K."/>
            <person name="Ng V."/>
            <person name="Ahrendt S."/>
            <person name="Min B."/>
            <person name="Choi I.G."/>
            <person name="Park H."/>
            <person name="Plett J.M."/>
            <person name="Magnuson J."/>
            <person name="Spatafora J.W."/>
            <person name="Nagy L.G."/>
            <person name="Henrissat B."/>
            <person name="Grigoriev I.V."/>
            <person name="Yang Z.L."/>
            <person name="Xu J."/>
            <person name="Martin F.M."/>
        </authorList>
    </citation>
    <scope>NUCLEOTIDE SEQUENCE</scope>
    <source>
        <strain evidence="5">KKN 215</strain>
    </source>
</reference>
<dbReference type="Pfam" id="PF14833">
    <property type="entry name" value="NAD_binding_11"/>
    <property type="match status" value="1"/>
</dbReference>
<keyword evidence="6" id="KW-1185">Reference proteome</keyword>
<protein>
    <submittedName>
        <fullName evidence="5">NAD(P)-binding protein</fullName>
    </submittedName>
</protein>
<dbReference type="Gene3D" id="1.10.1040.10">
    <property type="entry name" value="N-(1-d-carboxylethyl)-l-norvaline Dehydrogenase, domain 2"/>
    <property type="match status" value="1"/>
</dbReference>
<feature type="compositionally biased region" description="Polar residues" evidence="2">
    <location>
        <begin position="13"/>
        <end position="28"/>
    </location>
</feature>
<feature type="domain" description="6-phosphogluconate dehydrogenase NADP-binding" evidence="3">
    <location>
        <begin position="37"/>
        <end position="198"/>
    </location>
</feature>
<dbReference type="SUPFAM" id="SSF51735">
    <property type="entry name" value="NAD(P)-binding Rossmann-fold domains"/>
    <property type="match status" value="1"/>
</dbReference>
<evidence type="ECO:0000313" key="6">
    <source>
        <dbReference type="Proteomes" id="UP000813824"/>
    </source>
</evidence>
<evidence type="ECO:0000313" key="5">
    <source>
        <dbReference type="EMBL" id="KAH8094728.1"/>
    </source>
</evidence>
<dbReference type="SUPFAM" id="SSF48179">
    <property type="entry name" value="6-phosphogluconate dehydrogenase C-terminal domain-like"/>
    <property type="match status" value="1"/>
</dbReference>
<dbReference type="GO" id="GO:0050661">
    <property type="term" value="F:NADP binding"/>
    <property type="evidence" value="ECO:0007669"/>
    <property type="project" value="InterPro"/>
</dbReference>
<dbReference type="AlphaFoldDB" id="A0A8K0XMW2"/>
<dbReference type="InterPro" id="IPR006115">
    <property type="entry name" value="6PGDH_NADP-bd"/>
</dbReference>
<evidence type="ECO:0000259" key="4">
    <source>
        <dbReference type="Pfam" id="PF14833"/>
    </source>
</evidence>
<proteinExistence type="inferred from homology"/>
<dbReference type="Proteomes" id="UP000813824">
    <property type="component" value="Unassembled WGS sequence"/>
</dbReference>
<dbReference type="InterPro" id="IPR008927">
    <property type="entry name" value="6-PGluconate_DH-like_C_sf"/>
</dbReference>
<comment type="similarity">
    <text evidence="1">Belongs to the HIBADH-related family. NP60 subfamily.</text>
</comment>
<dbReference type="Pfam" id="PF03446">
    <property type="entry name" value="NAD_binding_2"/>
    <property type="match status" value="1"/>
</dbReference>
<dbReference type="PANTHER" id="PTHR43580:SF8">
    <property type="entry name" value="6-PHOSPHOGLUCONATE DEHYDROGENASE NADP-BINDING DOMAIN-CONTAINING PROTEIN-RELATED"/>
    <property type="match status" value="1"/>
</dbReference>
<feature type="domain" description="3-hydroxyisobutyrate dehydrogenase-like NAD-binding" evidence="4">
    <location>
        <begin position="216"/>
        <end position="320"/>
    </location>
</feature>
<evidence type="ECO:0000256" key="1">
    <source>
        <dbReference type="ARBA" id="ARBA00007598"/>
    </source>
</evidence>
<dbReference type="InterPro" id="IPR013328">
    <property type="entry name" value="6PGD_dom2"/>
</dbReference>
<evidence type="ECO:0000259" key="3">
    <source>
        <dbReference type="Pfam" id="PF03446"/>
    </source>
</evidence>
<organism evidence="5 6">
    <name type="scientific">Cristinia sonorae</name>
    <dbReference type="NCBI Taxonomy" id="1940300"/>
    <lineage>
        <taxon>Eukaryota</taxon>
        <taxon>Fungi</taxon>
        <taxon>Dikarya</taxon>
        <taxon>Basidiomycota</taxon>
        <taxon>Agaricomycotina</taxon>
        <taxon>Agaricomycetes</taxon>
        <taxon>Agaricomycetidae</taxon>
        <taxon>Agaricales</taxon>
        <taxon>Pleurotineae</taxon>
        <taxon>Stephanosporaceae</taxon>
        <taxon>Cristinia</taxon>
    </lineage>
</organism>
<accession>A0A8K0XMW2</accession>
<name>A0A8K0XMW2_9AGAR</name>
<dbReference type="OrthoDB" id="435038at2759"/>
<dbReference type="GO" id="GO:0051287">
    <property type="term" value="F:NAD binding"/>
    <property type="evidence" value="ECO:0007669"/>
    <property type="project" value="InterPro"/>
</dbReference>
<dbReference type="InterPro" id="IPR051265">
    <property type="entry name" value="HIBADH-related_NP60_sf"/>
</dbReference>
<sequence>MAEHHPHAAFPSRPSSSHLHQQGNPFSRPQTPHVGLQIGFCGLGAMGYFMARNLANRHIAHPHSATPLLVWNRSVEKSEKLLKELGDNKVKIAGSIEEIARECDMIFTNLANDTVVKDVYVQFAKALEDSGSLKPKIFVETSTIYPTLAGELDTLISAHHGRLVMAPVFGAPPVADAGKLLVVMAGDYRSKKEVAHVLIPSVGRSVIDLGGNLEKASTFKLIGNSMILGSIEILAEAFTLGERTGINASLVQTLVKELLPAPIIVGYGEKILHDAFDGTNGFAIDGGIKDATHIRRLSTETNVPMPSLDTAHQHLITARAIHAAQSLRGEHSYDTLDWSSLVAGTRVAAGLDPFDSAKHDRVVPVNED</sequence>
<dbReference type="InterPro" id="IPR036291">
    <property type="entry name" value="NAD(P)-bd_dom_sf"/>
</dbReference>
<dbReference type="InterPro" id="IPR029154">
    <property type="entry name" value="HIBADH-like_NADP-bd"/>
</dbReference>
<comment type="caution">
    <text evidence="5">The sequence shown here is derived from an EMBL/GenBank/DDBJ whole genome shotgun (WGS) entry which is preliminary data.</text>
</comment>
<dbReference type="PANTHER" id="PTHR43580">
    <property type="entry name" value="OXIDOREDUCTASE GLYR1-RELATED"/>
    <property type="match status" value="1"/>
</dbReference>
<gene>
    <name evidence="5" type="ORF">BXZ70DRAFT_356083</name>
</gene>
<feature type="region of interest" description="Disordered" evidence="2">
    <location>
        <begin position="1"/>
        <end position="28"/>
    </location>
</feature>
<evidence type="ECO:0000256" key="2">
    <source>
        <dbReference type="SAM" id="MobiDB-lite"/>
    </source>
</evidence>
<dbReference type="Gene3D" id="3.40.50.720">
    <property type="entry name" value="NAD(P)-binding Rossmann-like Domain"/>
    <property type="match status" value="1"/>
</dbReference>